<dbReference type="Pfam" id="PF02798">
    <property type="entry name" value="GST_N"/>
    <property type="match status" value="1"/>
</dbReference>
<reference evidence="3" key="1">
    <citation type="journal article" date="2019" name="Int. J. Syst. Evol. Microbiol.">
        <title>The Global Catalogue of Microorganisms (GCM) 10K type strain sequencing project: providing services to taxonomists for standard genome sequencing and annotation.</title>
        <authorList>
            <consortium name="The Broad Institute Genomics Platform"/>
            <consortium name="The Broad Institute Genome Sequencing Center for Infectious Disease"/>
            <person name="Wu L."/>
            <person name="Ma J."/>
        </authorList>
    </citation>
    <scope>NUCLEOTIDE SEQUENCE [LARGE SCALE GENOMIC DNA]</scope>
    <source>
        <strain evidence="3">KCTC 52473</strain>
    </source>
</reference>
<dbReference type="SUPFAM" id="SSF52833">
    <property type="entry name" value="Thioredoxin-like"/>
    <property type="match status" value="1"/>
</dbReference>
<accession>A0ABV7FKB1</accession>
<dbReference type="InterPro" id="IPR004045">
    <property type="entry name" value="Glutathione_S-Trfase_N"/>
</dbReference>
<dbReference type="PANTHER" id="PTHR42673:SF4">
    <property type="entry name" value="MALEYLACETOACETATE ISOMERASE"/>
    <property type="match status" value="1"/>
</dbReference>
<dbReference type="SFLD" id="SFLDS00019">
    <property type="entry name" value="Glutathione_Transferase_(cytos"/>
    <property type="match status" value="1"/>
</dbReference>
<dbReference type="PROSITE" id="PS50404">
    <property type="entry name" value="GST_NTER"/>
    <property type="match status" value="1"/>
</dbReference>
<dbReference type="Gene3D" id="3.40.30.10">
    <property type="entry name" value="Glutaredoxin"/>
    <property type="match status" value="1"/>
</dbReference>
<evidence type="ECO:0000259" key="1">
    <source>
        <dbReference type="PROSITE" id="PS50404"/>
    </source>
</evidence>
<evidence type="ECO:0000313" key="2">
    <source>
        <dbReference type="EMBL" id="MFC3120719.1"/>
    </source>
</evidence>
<keyword evidence="3" id="KW-1185">Reference proteome</keyword>
<dbReference type="EMBL" id="JBHRSW010000005">
    <property type="protein sequence ID" value="MFC3120719.1"/>
    <property type="molecule type" value="Genomic_DNA"/>
</dbReference>
<dbReference type="CDD" id="cd03194">
    <property type="entry name" value="GST_C_3"/>
    <property type="match status" value="1"/>
</dbReference>
<dbReference type="Proteomes" id="UP001595478">
    <property type="component" value="Unassembled WGS sequence"/>
</dbReference>
<name>A0ABV7FKB1_9ALTE</name>
<gene>
    <name evidence="2" type="ORF">ACFOHL_03730</name>
</gene>
<dbReference type="Gene3D" id="1.20.1050.10">
    <property type="match status" value="1"/>
</dbReference>
<comment type="caution">
    <text evidence="2">The sequence shown here is derived from an EMBL/GenBank/DDBJ whole genome shotgun (WGS) entry which is preliminary data.</text>
</comment>
<dbReference type="CDD" id="cd03043">
    <property type="entry name" value="GST_N_1"/>
    <property type="match status" value="1"/>
</dbReference>
<dbReference type="InterPro" id="IPR036249">
    <property type="entry name" value="Thioredoxin-like_sf"/>
</dbReference>
<dbReference type="PANTHER" id="PTHR42673">
    <property type="entry name" value="MALEYLACETOACETATE ISOMERASE"/>
    <property type="match status" value="1"/>
</dbReference>
<protein>
    <submittedName>
        <fullName evidence="2">Glutathione S-transferase family protein</fullName>
    </submittedName>
</protein>
<evidence type="ECO:0000313" key="3">
    <source>
        <dbReference type="Proteomes" id="UP001595478"/>
    </source>
</evidence>
<dbReference type="InterPro" id="IPR036282">
    <property type="entry name" value="Glutathione-S-Trfase_C_sf"/>
</dbReference>
<proteinExistence type="predicted"/>
<organism evidence="2 3">
    <name type="scientific">Agaribacter flavus</name>
    <dbReference type="NCBI Taxonomy" id="1902781"/>
    <lineage>
        <taxon>Bacteria</taxon>
        <taxon>Pseudomonadati</taxon>
        <taxon>Pseudomonadota</taxon>
        <taxon>Gammaproteobacteria</taxon>
        <taxon>Alteromonadales</taxon>
        <taxon>Alteromonadaceae</taxon>
        <taxon>Agaribacter</taxon>
    </lineage>
</organism>
<sequence>MKLYIANQNYSTWSLRAWVIFERFNLNAEVMKLSLFTPEFYQTLSEINPAAKVPALVDGDIKVWDSLAILEYVNDNYLNGAAWPTDKAQKAKARAISCEMHSGFMNVRNELPMNCRALRKITLSEGAAKEWARIDDIWSEQMAAFPNGWLFGEWSIADAMFTPVVMRAKTYNLPLSDLANQYKERVLDSQEISTWLAQAGEETDIVKEDEAGEPI</sequence>
<dbReference type="InterPro" id="IPR040079">
    <property type="entry name" value="Glutathione_S-Trfase"/>
</dbReference>
<dbReference type="SUPFAM" id="SSF47616">
    <property type="entry name" value="GST C-terminal domain-like"/>
    <property type="match status" value="1"/>
</dbReference>
<feature type="domain" description="GST N-terminal" evidence="1">
    <location>
        <begin position="1"/>
        <end position="81"/>
    </location>
</feature>
<dbReference type="RefSeq" id="WP_376918849.1">
    <property type="nucleotide sequence ID" value="NZ_JBHRSW010000005.1"/>
</dbReference>